<organism evidence="2 3">
    <name type="scientific">Trichonephila inaurata madagascariensis</name>
    <dbReference type="NCBI Taxonomy" id="2747483"/>
    <lineage>
        <taxon>Eukaryota</taxon>
        <taxon>Metazoa</taxon>
        <taxon>Ecdysozoa</taxon>
        <taxon>Arthropoda</taxon>
        <taxon>Chelicerata</taxon>
        <taxon>Arachnida</taxon>
        <taxon>Araneae</taxon>
        <taxon>Araneomorphae</taxon>
        <taxon>Entelegynae</taxon>
        <taxon>Araneoidea</taxon>
        <taxon>Nephilidae</taxon>
        <taxon>Trichonephila</taxon>
        <taxon>Trichonephila inaurata</taxon>
    </lineage>
</organism>
<comment type="caution">
    <text evidence="2">The sequence shown here is derived from an EMBL/GenBank/DDBJ whole genome shotgun (WGS) entry which is preliminary data.</text>
</comment>
<evidence type="ECO:0000313" key="2">
    <source>
        <dbReference type="EMBL" id="GFS34091.1"/>
    </source>
</evidence>
<proteinExistence type="predicted"/>
<feature type="region of interest" description="Disordered" evidence="1">
    <location>
        <begin position="1"/>
        <end position="30"/>
    </location>
</feature>
<feature type="compositionally biased region" description="Basic and acidic residues" evidence="1">
    <location>
        <begin position="13"/>
        <end position="30"/>
    </location>
</feature>
<gene>
    <name evidence="2" type="ORF">TNIN_456571</name>
</gene>
<dbReference type="EMBL" id="BMAV01024560">
    <property type="protein sequence ID" value="GFS34091.1"/>
    <property type="molecule type" value="Genomic_DNA"/>
</dbReference>
<protein>
    <submittedName>
        <fullName evidence="2">Uncharacterized protein</fullName>
    </submittedName>
</protein>
<reference evidence="2" key="1">
    <citation type="submission" date="2020-08" db="EMBL/GenBank/DDBJ databases">
        <title>Multicomponent nature underlies the extraordinary mechanical properties of spider dragline silk.</title>
        <authorList>
            <person name="Kono N."/>
            <person name="Nakamura H."/>
            <person name="Mori M."/>
            <person name="Yoshida Y."/>
            <person name="Ohtoshi R."/>
            <person name="Malay A.D."/>
            <person name="Moran D.A.P."/>
            <person name="Tomita M."/>
            <person name="Numata K."/>
            <person name="Arakawa K."/>
        </authorList>
    </citation>
    <scope>NUCLEOTIDE SEQUENCE</scope>
</reference>
<name>A0A8X6MA38_9ARAC</name>
<sequence length="87" mass="9592">MPSVSSRNGQGELRLHQEHEPGGGDKNFVKKGEEQKDLNILSACSDIELRFTGWGMFVVDKTLFLTTTGVLVTYGVLFATEASKIPY</sequence>
<evidence type="ECO:0000256" key="1">
    <source>
        <dbReference type="SAM" id="MobiDB-lite"/>
    </source>
</evidence>
<dbReference type="AlphaFoldDB" id="A0A8X6MA38"/>
<accession>A0A8X6MA38</accession>
<dbReference type="Proteomes" id="UP000886998">
    <property type="component" value="Unassembled WGS sequence"/>
</dbReference>
<keyword evidence="3" id="KW-1185">Reference proteome</keyword>
<evidence type="ECO:0000313" key="3">
    <source>
        <dbReference type="Proteomes" id="UP000886998"/>
    </source>
</evidence>